<sequence length="253" mass="25788">MKRTLAAAVALAVGATLGTAGAATLALWSQQTSVSDSLTIGYSAFAVSNPDGQFSVKAPAPRATVSWNSHTAAEGDPIAALKTRATSTAVIRIDGTSQGNRGLSYTMRAPTLTGSDTSLLSTATVRIVASASAAGCVTALAADSGTLYSGTLSGASFVSRQLVSSAYSTAEWSAPLTEYLCLKFTRPADTESVYTNTGTATGTFVNPETGAVEPLSATSDWSAPIGFATTAYEGQFALNFTYGLFRGTFVPGS</sequence>
<protein>
    <recommendedName>
        <fullName evidence="4">Ribosomally synthesized peptide with SipW-like signal peptide</fullName>
    </recommendedName>
</protein>
<keyword evidence="1" id="KW-0732">Signal</keyword>
<proteinExistence type="predicted"/>
<feature type="chain" id="PRO_5018271748" description="Ribosomally synthesized peptide with SipW-like signal peptide" evidence="1">
    <location>
        <begin position="23"/>
        <end position="253"/>
    </location>
</feature>
<dbReference type="Proteomes" id="UP000272503">
    <property type="component" value="Unassembled WGS sequence"/>
</dbReference>
<dbReference type="RefSeq" id="WP_121647818.1">
    <property type="nucleotide sequence ID" value="NZ_RCUX01000003.1"/>
</dbReference>
<reference evidence="2 3" key="1">
    <citation type="submission" date="2018-10" db="EMBL/GenBank/DDBJ databases">
        <authorList>
            <person name="Li J."/>
        </authorList>
    </citation>
    <scope>NUCLEOTIDE SEQUENCE [LARGE SCALE GENOMIC DNA]</scope>
    <source>
        <strain evidence="2 3">IF 016277</strain>
    </source>
</reference>
<evidence type="ECO:0000313" key="2">
    <source>
        <dbReference type="EMBL" id="RLP77008.1"/>
    </source>
</evidence>
<keyword evidence="3" id="KW-1185">Reference proteome</keyword>
<organism evidence="2 3">
    <name type="scientific">Mycetocola tolaasinivorans</name>
    <dbReference type="NCBI Taxonomy" id="76635"/>
    <lineage>
        <taxon>Bacteria</taxon>
        <taxon>Bacillati</taxon>
        <taxon>Actinomycetota</taxon>
        <taxon>Actinomycetes</taxon>
        <taxon>Micrococcales</taxon>
        <taxon>Microbacteriaceae</taxon>
        <taxon>Mycetocola</taxon>
    </lineage>
</organism>
<dbReference type="AlphaFoldDB" id="A0A3L7AB07"/>
<evidence type="ECO:0000256" key="1">
    <source>
        <dbReference type="SAM" id="SignalP"/>
    </source>
</evidence>
<dbReference type="EMBL" id="RCUX01000003">
    <property type="protein sequence ID" value="RLP77008.1"/>
    <property type="molecule type" value="Genomic_DNA"/>
</dbReference>
<name>A0A3L7AB07_9MICO</name>
<evidence type="ECO:0008006" key="4">
    <source>
        <dbReference type="Google" id="ProtNLM"/>
    </source>
</evidence>
<gene>
    <name evidence="2" type="ORF">D9V32_05120</name>
</gene>
<feature type="signal peptide" evidence="1">
    <location>
        <begin position="1"/>
        <end position="22"/>
    </location>
</feature>
<accession>A0A3L7AB07</accession>
<evidence type="ECO:0000313" key="3">
    <source>
        <dbReference type="Proteomes" id="UP000272503"/>
    </source>
</evidence>
<dbReference type="OrthoDB" id="5116904at2"/>
<comment type="caution">
    <text evidence="2">The sequence shown here is derived from an EMBL/GenBank/DDBJ whole genome shotgun (WGS) entry which is preliminary data.</text>
</comment>